<organism evidence="1">
    <name type="scientific">Tanacetum cinerariifolium</name>
    <name type="common">Dalmatian daisy</name>
    <name type="synonym">Chrysanthemum cinerariifolium</name>
    <dbReference type="NCBI Taxonomy" id="118510"/>
    <lineage>
        <taxon>Eukaryota</taxon>
        <taxon>Viridiplantae</taxon>
        <taxon>Streptophyta</taxon>
        <taxon>Embryophyta</taxon>
        <taxon>Tracheophyta</taxon>
        <taxon>Spermatophyta</taxon>
        <taxon>Magnoliopsida</taxon>
        <taxon>eudicotyledons</taxon>
        <taxon>Gunneridae</taxon>
        <taxon>Pentapetalae</taxon>
        <taxon>asterids</taxon>
        <taxon>campanulids</taxon>
        <taxon>Asterales</taxon>
        <taxon>Asteraceae</taxon>
        <taxon>Asteroideae</taxon>
        <taxon>Anthemideae</taxon>
        <taxon>Anthemidinae</taxon>
        <taxon>Tanacetum</taxon>
    </lineage>
</organism>
<protein>
    <recommendedName>
        <fullName evidence="2">Reverse transcriptase zinc-binding domain-containing protein</fullName>
    </recommendedName>
</protein>
<evidence type="ECO:0008006" key="2">
    <source>
        <dbReference type="Google" id="ProtNLM"/>
    </source>
</evidence>
<dbReference type="PANTHER" id="PTHR33116:SF76">
    <property type="entry name" value="DUF4283 DOMAIN-CONTAINING PROTEIN"/>
    <property type="match status" value="1"/>
</dbReference>
<feature type="non-terminal residue" evidence="1">
    <location>
        <position position="189"/>
    </location>
</feature>
<sequence length="189" mass="22233">MLDVSKCSGVVCQSRGKVKVAWDVVCLLKQEGGLGIRRLDHFNKALMVSHVWKLLSLKESLWVKWIHIYKLKNRSFWDILYRGKMSWSWRKLLLLRPLIRKFIWSCIGDGRTTFMWFDKWCVAGPLSNMILSRDIIRAGFSHASKVHDCIQDGLWIWPNDWLVKYPILNSIPTPVISDDKSDSLEWRCR</sequence>
<reference evidence="1" key="1">
    <citation type="journal article" date="2019" name="Sci. Rep.">
        <title>Draft genome of Tanacetum cinerariifolium, the natural source of mosquito coil.</title>
        <authorList>
            <person name="Yamashiro T."/>
            <person name="Shiraishi A."/>
            <person name="Satake H."/>
            <person name="Nakayama K."/>
        </authorList>
    </citation>
    <scope>NUCLEOTIDE SEQUENCE</scope>
</reference>
<dbReference type="EMBL" id="BKCJ010995318">
    <property type="protein sequence ID" value="GFC62793.1"/>
    <property type="molecule type" value="Genomic_DNA"/>
</dbReference>
<dbReference type="AlphaFoldDB" id="A0A699QAK9"/>
<name>A0A699QAK9_TANCI</name>
<comment type="caution">
    <text evidence="1">The sequence shown here is derived from an EMBL/GenBank/DDBJ whole genome shotgun (WGS) entry which is preliminary data.</text>
</comment>
<evidence type="ECO:0000313" key="1">
    <source>
        <dbReference type="EMBL" id="GFC62793.1"/>
    </source>
</evidence>
<proteinExistence type="predicted"/>
<dbReference type="PANTHER" id="PTHR33116">
    <property type="entry name" value="REVERSE TRANSCRIPTASE ZINC-BINDING DOMAIN-CONTAINING PROTEIN-RELATED-RELATED"/>
    <property type="match status" value="1"/>
</dbReference>
<gene>
    <name evidence="1" type="ORF">Tci_834763</name>
</gene>
<accession>A0A699QAK9</accession>